<reference evidence="4" key="3">
    <citation type="submission" date="2025-09" db="UniProtKB">
        <authorList>
            <consortium name="Ensembl"/>
        </authorList>
    </citation>
    <scope>IDENTIFICATION</scope>
</reference>
<dbReference type="Pfam" id="PF04589">
    <property type="entry name" value="RFX1_trans_act"/>
    <property type="match status" value="1"/>
</dbReference>
<keyword evidence="5" id="KW-1185">Reference proteome</keyword>
<evidence type="ECO:0000259" key="2">
    <source>
        <dbReference type="Pfam" id="PF04589"/>
    </source>
</evidence>
<dbReference type="InterPro" id="IPR007668">
    <property type="entry name" value="RFX1_trans_act"/>
</dbReference>
<dbReference type="Ensembl" id="ENSONIT00000073855.1">
    <property type="protein sequence ID" value="ENSONIP00000055004.1"/>
    <property type="gene ID" value="ENSONIG00000014034.2"/>
</dbReference>
<feature type="compositionally biased region" description="Polar residues" evidence="1">
    <location>
        <begin position="1"/>
        <end position="16"/>
    </location>
</feature>
<feature type="compositionally biased region" description="Low complexity" evidence="1">
    <location>
        <begin position="17"/>
        <end position="29"/>
    </location>
</feature>
<gene>
    <name evidence="4" type="primary">RFX3</name>
    <name evidence="4" type="synonym">rfx3</name>
</gene>
<feature type="domain" description="RFX1-4/6/8-like BCD" evidence="3">
    <location>
        <begin position="286"/>
        <end position="577"/>
    </location>
</feature>
<reference evidence="5" key="1">
    <citation type="submission" date="2012-01" db="EMBL/GenBank/DDBJ databases">
        <title>The Genome Sequence of Oreochromis niloticus (Nile Tilapia).</title>
        <authorList>
            <consortium name="Broad Institute Genome Assembly Team"/>
            <consortium name="Broad Institute Sequencing Platform"/>
            <person name="Di Palma F."/>
            <person name="Johnson J."/>
            <person name="Lander E.S."/>
            <person name="Lindblad-Toh K."/>
        </authorList>
    </citation>
    <scope>NUCLEOTIDE SEQUENCE [LARGE SCALE GENOMIC DNA]</scope>
</reference>
<dbReference type="PANTHER" id="PTHR12619">
    <property type="entry name" value="RFX TRANSCRIPTION FACTOR FAMILY"/>
    <property type="match status" value="1"/>
</dbReference>
<dbReference type="GeneTree" id="ENSGT01050000244879"/>
<dbReference type="AlphaFoldDB" id="A0A669D7V3"/>
<evidence type="ECO:0000256" key="1">
    <source>
        <dbReference type="SAM" id="MobiDB-lite"/>
    </source>
</evidence>
<protein>
    <submittedName>
        <fullName evidence="4">Regulatory factor X, 3 (influences HLA class II expression)</fullName>
    </submittedName>
</protein>
<feature type="region of interest" description="Disordered" evidence="1">
    <location>
        <begin position="1"/>
        <end position="29"/>
    </location>
</feature>
<evidence type="ECO:0000259" key="3">
    <source>
        <dbReference type="Pfam" id="PF25340"/>
    </source>
</evidence>
<sequence>MQTPEAGADSTSTVPLQTTVPVQPTGSTQQVPVQQQVHPAQTVQQVQHVYPAQVQYVEENSGVFTNGNIRTYSYSEPQLYSQNSGGNYFDTQGSSAQVSTVVTSHGMTNNGGGGTGGMSMGLAGGQVISSSSGAYLMDTPVAVGQLRDSRGSKSATIHSLQSLSAPLPGTPRDKVRNSKYHYYGIRVKPDSPLNRLQEDMQYMALRQQPVQQKQRFKPVQKFDGGSGENYSGGGQHHPGAAEQTVIAQSQHHQQFLDASRALPDFVELDLGQSNTENISPDDVKALQSLYREHCEAILDVVVNLQFSLIEKLWQTFWRYSPPDTVEGATVTENSSISEIEARLPKSQLLVLCRNETVLKWMSTCDHLMYQALVEILIPDVLRPIPSALTQAIRNFAKSLEGWLTNAMNAIPQRMIQTKIAAVSAFAQTLRRYTSLNHLAQAARAVLQNTSQINQMLSDLNRVDFANVQEQASWVCQCEEGMVQHLEQDFKATLQQQSSLEQWAAWLDNVVTQVLKPYEHRPSFPRAARQFLLKWSFYSSMVIRDLTLRSAASFGSFHLIRLLYDEYMFYLVEHRVAQATGETPIGVMGEFDSLNTLSLTNIDKDETSGMDSDLEEDTEESGEPLAKREKSEHEVIQVIQVGPGVLHSLPQPPQDHTEHILTPSVGTPTIRHCSTTGNTYASV</sequence>
<dbReference type="GO" id="GO:0005634">
    <property type="term" value="C:nucleus"/>
    <property type="evidence" value="ECO:0007669"/>
    <property type="project" value="InterPro"/>
</dbReference>
<dbReference type="PANTHER" id="PTHR12619:SF20">
    <property type="entry name" value="TRANSCRIPTION FACTOR RFX3"/>
    <property type="match status" value="1"/>
</dbReference>
<dbReference type="Proteomes" id="UP000005207">
    <property type="component" value="Linkage group LG7"/>
</dbReference>
<feature type="compositionally biased region" description="Gly residues" evidence="1">
    <location>
        <begin position="224"/>
        <end position="236"/>
    </location>
</feature>
<dbReference type="Pfam" id="PF25340">
    <property type="entry name" value="BCD_RFX"/>
    <property type="match status" value="1"/>
</dbReference>
<dbReference type="GO" id="GO:0000981">
    <property type="term" value="F:DNA-binding transcription factor activity, RNA polymerase II-specific"/>
    <property type="evidence" value="ECO:0007669"/>
    <property type="project" value="TreeGrafter"/>
</dbReference>
<dbReference type="InterPro" id="IPR057321">
    <property type="entry name" value="RFX1-4/6/8-like_BCD"/>
</dbReference>
<feature type="region of interest" description="Disordered" evidence="1">
    <location>
        <begin position="602"/>
        <end position="631"/>
    </location>
</feature>
<organism evidence="4 5">
    <name type="scientific">Oreochromis niloticus</name>
    <name type="common">Nile tilapia</name>
    <name type="synonym">Tilapia nilotica</name>
    <dbReference type="NCBI Taxonomy" id="8128"/>
    <lineage>
        <taxon>Eukaryota</taxon>
        <taxon>Metazoa</taxon>
        <taxon>Chordata</taxon>
        <taxon>Craniata</taxon>
        <taxon>Vertebrata</taxon>
        <taxon>Euteleostomi</taxon>
        <taxon>Actinopterygii</taxon>
        <taxon>Neopterygii</taxon>
        <taxon>Teleostei</taxon>
        <taxon>Neoteleostei</taxon>
        <taxon>Acanthomorphata</taxon>
        <taxon>Ovalentaria</taxon>
        <taxon>Cichlomorphae</taxon>
        <taxon>Cichliformes</taxon>
        <taxon>Cichlidae</taxon>
        <taxon>African cichlids</taxon>
        <taxon>Pseudocrenilabrinae</taxon>
        <taxon>Oreochromini</taxon>
        <taxon>Oreochromis</taxon>
    </lineage>
</organism>
<dbReference type="InterPro" id="IPR039779">
    <property type="entry name" value="RFX-like"/>
</dbReference>
<reference evidence="4" key="2">
    <citation type="submission" date="2025-08" db="UniProtKB">
        <authorList>
            <consortium name="Ensembl"/>
        </authorList>
    </citation>
    <scope>IDENTIFICATION</scope>
</reference>
<name>A0A669D7V3_ORENI</name>
<dbReference type="GO" id="GO:0000978">
    <property type="term" value="F:RNA polymerase II cis-regulatory region sequence-specific DNA binding"/>
    <property type="evidence" value="ECO:0007669"/>
    <property type="project" value="TreeGrafter"/>
</dbReference>
<evidence type="ECO:0000313" key="5">
    <source>
        <dbReference type="Proteomes" id="UP000005207"/>
    </source>
</evidence>
<evidence type="ECO:0000313" key="4">
    <source>
        <dbReference type="Ensembl" id="ENSONIP00000055004.1"/>
    </source>
</evidence>
<proteinExistence type="predicted"/>
<feature type="compositionally biased region" description="Acidic residues" evidence="1">
    <location>
        <begin position="611"/>
        <end position="621"/>
    </location>
</feature>
<feature type="region of interest" description="Disordered" evidence="1">
    <location>
        <begin position="208"/>
        <end position="239"/>
    </location>
</feature>
<accession>A0A669D7V3</accession>
<feature type="domain" description="RFX1 transcription activation region" evidence="2">
    <location>
        <begin position="16"/>
        <end position="134"/>
    </location>
</feature>